<accession>A0ABY6VRQ8</accession>
<feature type="region of interest" description="Disordered" evidence="1">
    <location>
        <begin position="1071"/>
        <end position="1108"/>
    </location>
</feature>
<dbReference type="RefSeq" id="WP_150720226.1">
    <property type="nucleotide sequence ID" value="NZ_CABPRV010000002.1"/>
</dbReference>
<protein>
    <recommendedName>
        <fullName evidence="4">Deaminase of polymorphic toxin system</fullName>
    </recommendedName>
</protein>
<feature type="region of interest" description="Disordered" evidence="1">
    <location>
        <begin position="363"/>
        <end position="404"/>
    </location>
</feature>
<proteinExistence type="predicted"/>
<gene>
    <name evidence="2" type="ORF">PCA20602_00977</name>
</gene>
<organism evidence="2 3">
    <name type="scientific">Pandoraea capi</name>
    <dbReference type="NCBI Taxonomy" id="2508286"/>
    <lineage>
        <taxon>Bacteria</taxon>
        <taxon>Pseudomonadati</taxon>
        <taxon>Pseudomonadota</taxon>
        <taxon>Betaproteobacteria</taxon>
        <taxon>Burkholderiales</taxon>
        <taxon>Burkholderiaceae</taxon>
        <taxon>Pandoraea</taxon>
    </lineage>
</organism>
<evidence type="ECO:0000313" key="3">
    <source>
        <dbReference type="Proteomes" id="UP000366065"/>
    </source>
</evidence>
<name>A0ABY6VRQ8_9BURK</name>
<feature type="compositionally biased region" description="Low complexity" evidence="1">
    <location>
        <begin position="370"/>
        <end position="381"/>
    </location>
</feature>
<evidence type="ECO:0000313" key="2">
    <source>
        <dbReference type="EMBL" id="VVD78316.1"/>
    </source>
</evidence>
<evidence type="ECO:0008006" key="4">
    <source>
        <dbReference type="Google" id="ProtNLM"/>
    </source>
</evidence>
<reference evidence="2 3" key="1">
    <citation type="submission" date="2019-08" db="EMBL/GenBank/DDBJ databases">
        <authorList>
            <person name="Peeters C."/>
        </authorList>
    </citation>
    <scope>NUCLEOTIDE SEQUENCE [LARGE SCALE GENOMIC DNA]</scope>
    <source>
        <strain evidence="2 3">LMG 20602</strain>
    </source>
</reference>
<dbReference type="Proteomes" id="UP000366065">
    <property type="component" value="Unassembled WGS sequence"/>
</dbReference>
<dbReference type="EMBL" id="CABPRV010000002">
    <property type="protein sequence ID" value="VVD78316.1"/>
    <property type="molecule type" value="Genomic_DNA"/>
</dbReference>
<feature type="region of interest" description="Disordered" evidence="1">
    <location>
        <begin position="1"/>
        <end position="33"/>
    </location>
</feature>
<sequence>MTRLHQAMPHHAHRPASSSYHALPRSPRPAFADDWHAGRASRHTGARHGSRKRTSRVIATRETPAMPVTPDRTTARDASYAVFALTLLTVGGLASAATVSGARVPTRRDLVEGPRAVAAPTVLPQASITSGIFGLLDMGTTSDVRAIAPACLPSADVRPLGRAPSLVAGVDAASAGHFAYRQDVQRAVVMLIREAVAAADPETREVFANAEVLMPFRMHLNLERAAGRQTPETSGTPARCTTFEATHAILLMLRSPDGAWREYALSLADKAPGLVSELLNCVPRHTFWPRCYASTHGPTLWGNDWPSIESRIHEDDQLRFWTQRAGAPVTPGWPSPNASVLDSPDMEEIAELLIDTVAQHLPRDRRHAPAESAAPSDSPNSLNSADSPAARPRRHTASGDPRALDRAKGLAARMTLAGFECLAAVVRPESLRKDALALLAHLWPQTPAPVPHEGHPTYERESFESELGRGVQWTLPPDVYVEYRPELTQNGVQVFEVDGVLYGATVAHTRKHASNLRPLDEIRAEAGPYTLCRISRGMGADVDGMCLECHSEREGQVTVTEQGATVTQHQVIEASPVLRLRVAVYAQQFEAPDGRRRFFAFGRLGTFDEDDVPHVGPDSPVVDASVYVRTLDGEMTFFEQATSDGPVGGRRVHISLGGMEIAVPFGTYRDHHGKLYGVVQLSHDVYYRFFLPDMEAHEARRHVRLRRRDAEHQDIREYRIAQRHRAAAENAIVLPTISYGETRTLLQLYLRMWAQAPSPAQVWRGLEDIPLSVSEARQAVQQLTHAIERRVAAARGAAIGAAAGADEVDGARAPVLPEVDPALLPTFQQLWTRWQRYPSQADAFVNAVARDFVSRPSPLAVWSQLPFTGDVQTARDVLALFHEVFPGMSGLQALVTGAARASRDVQNRLRMLAGNANIALAEVILTDGTRVIYYCMSGLQRNQLPTNAPTVRFVDAGQAYAQRQHSVVHQKNARRRGEPTEPPALRLAIADANMPTYHPASGETKSRTLDTERLILAQIYADHPAGEGVVRSIVMCSRLPFCDSCAVNLAMAPYHYPDAELRFYYIAPSPRERTPTTATPSLLSTTAGPKPTPRRRPGGDGAHVHSTL</sequence>
<evidence type="ECO:0000256" key="1">
    <source>
        <dbReference type="SAM" id="MobiDB-lite"/>
    </source>
</evidence>
<keyword evidence="3" id="KW-1185">Reference proteome</keyword>
<comment type="caution">
    <text evidence="2">The sequence shown here is derived from an EMBL/GenBank/DDBJ whole genome shotgun (WGS) entry which is preliminary data.</text>
</comment>
<feature type="compositionally biased region" description="Low complexity" evidence="1">
    <location>
        <begin position="1075"/>
        <end position="1089"/>
    </location>
</feature>